<dbReference type="SUPFAM" id="SSF56801">
    <property type="entry name" value="Acetyl-CoA synthetase-like"/>
    <property type="match status" value="1"/>
</dbReference>
<dbReference type="InterPro" id="IPR036291">
    <property type="entry name" value="NAD(P)-bd_dom_sf"/>
</dbReference>
<dbReference type="PANTHER" id="PTHR43439">
    <property type="entry name" value="PHENYLACETATE-COENZYME A LIGASE"/>
    <property type="match status" value="1"/>
</dbReference>
<organism evidence="5 6">
    <name type="scientific">Aspergillus ibericus CBS 121593</name>
    <dbReference type="NCBI Taxonomy" id="1448316"/>
    <lineage>
        <taxon>Eukaryota</taxon>
        <taxon>Fungi</taxon>
        <taxon>Dikarya</taxon>
        <taxon>Ascomycota</taxon>
        <taxon>Pezizomycotina</taxon>
        <taxon>Eurotiomycetes</taxon>
        <taxon>Eurotiomycetidae</taxon>
        <taxon>Eurotiales</taxon>
        <taxon>Aspergillaceae</taxon>
        <taxon>Aspergillus</taxon>
        <taxon>Aspergillus subgen. Circumdati</taxon>
    </lineage>
</organism>
<dbReference type="STRING" id="1448316.A0A395GU13"/>
<keyword evidence="2" id="KW-0597">Phosphoprotein</keyword>
<evidence type="ECO:0000256" key="1">
    <source>
        <dbReference type="ARBA" id="ARBA00022450"/>
    </source>
</evidence>
<dbReference type="VEuPathDB" id="FungiDB:BO80DRAFT_411094"/>
<proteinExistence type="predicted"/>
<dbReference type="SUPFAM" id="SSF51735">
    <property type="entry name" value="NAD(P)-binding Rossmann-fold domains"/>
    <property type="match status" value="1"/>
</dbReference>
<dbReference type="InterPro" id="IPR013120">
    <property type="entry name" value="FAR_NAD-bd"/>
</dbReference>
<dbReference type="InterPro" id="IPR036736">
    <property type="entry name" value="ACP-like_sf"/>
</dbReference>
<dbReference type="InterPro" id="IPR042099">
    <property type="entry name" value="ANL_N_sf"/>
</dbReference>
<dbReference type="EMBL" id="KZ824449">
    <property type="protein sequence ID" value="RAK98995.1"/>
    <property type="molecule type" value="Genomic_DNA"/>
</dbReference>
<dbReference type="Proteomes" id="UP000249402">
    <property type="component" value="Unassembled WGS sequence"/>
</dbReference>
<dbReference type="SUPFAM" id="SSF47336">
    <property type="entry name" value="ACP-like"/>
    <property type="match status" value="1"/>
</dbReference>
<dbReference type="Pfam" id="PF07993">
    <property type="entry name" value="NAD_binding_4"/>
    <property type="match status" value="1"/>
</dbReference>
<dbReference type="Gene3D" id="3.40.50.12780">
    <property type="entry name" value="N-terminal domain of ligase-like"/>
    <property type="match status" value="1"/>
</dbReference>
<gene>
    <name evidence="5" type="ORF">BO80DRAFT_411094</name>
</gene>
<sequence>MTVIATASPTSTISAIAAANPTLRRPINVEAHPKSPFRRPPVDLYPVEGAEESSVHSLPEIIEFNAQANPDHLFCIQATKEADGSSGACRVSNQQLRDAVANCAKWLQDRVTALQVPAPATEDGQVQKGPPVALLMDSGLGLFLHQMALIGLGVPVLLLSARLSATAIHHLLNKTNAVAILAAPRHQGTAAQAVDLLLSKDERSISLYEPVPYTTFLEPAAPVASICHPLHYFSEKDRDVLILHSSGTTGLPKPIYVSHRHLLCFTTCHDFQTEEEAQGINVSTLPLYHGYGLMAPALAMGVGKTVCFPAPGTVPSAHSVIRLIKTTQAASLMSVPSILEDMSLAPQDDGVHTLATLDFVTFGGGLLPPIVGDRLAAAGVKIVNHYGTTESGPLAPFFVPPRSYNWHYFRLRRDMRLSIKEIAPADGERRFRLTTYPFGWDQPFEIQDQLVCNPEHPTTDFNAVGRTDDLLVLATGEKVLPQILESQLVESGLVKSAIAFGDQQFEIGVIIEPKTPVATSDGAQALKEAVWPVILRAGEKMDDHAKISSVEAVIVVPAGTVIPRTDKGSIARREVYKLFEAEISQVYHNLESRGTDGPVTPLDPGNLEEGILEIVQTRLHWSLPVTEWSVDDDFFERGMDSLQAIRLRRFVLAAVSTANHDSSLVSCIGRDFVYANPSVRQMANALRQAHAPITSAHEAAKELLPQLVQTHALHEPVPLSGFDSGAIVVLTGSTGSLGSHCLAELVRSPHVARVICLNRSRTDVSAAGSVDGNGKARLARALEDKHISLDKEGWSKVQIYETNLSAELLGLSPSEYALLRSGVTHIIHTAWGMDFKWQLSSFRPHLQTLHNLLRLAQDGHRARPTIKPRLLFVSSIATVGQYASVSGERIIPESPMATLDCANSIGYAEAKLACEWILEQATREHAEEVEACYVRLGQIAGARTTGFWNPREHFPALTLSWIPVDDAASVIINLSFSEEQPAVAYHLENPVRQSWTDVLRTIGSQLNIDQFLPFDGWLDRVTHSLPKDKADQNPVHQLEEFFREDFVRMACGAVIMATDEARKRSEALRRVDAVPDEVVASYVQSWRKMGYLM</sequence>
<name>A0A395GU13_9EURO</name>
<keyword evidence="1" id="KW-0596">Phosphopantetheine</keyword>
<dbReference type="Pfam" id="PF00501">
    <property type="entry name" value="AMP-binding"/>
    <property type="match status" value="1"/>
</dbReference>
<evidence type="ECO:0000259" key="3">
    <source>
        <dbReference type="Pfam" id="PF00501"/>
    </source>
</evidence>
<dbReference type="PROSITE" id="PS00455">
    <property type="entry name" value="AMP_BINDING"/>
    <property type="match status" value="1"/>
</dbReference>
<dbReference type="InterPro" id="IPR020845">
    <property type="entry name" value="AMP-binding_CS"/>
</dbReference>
<dbReference type="Gene3D" id="1.10.1200.10">
    <property type="entry name" value="ACP-like"/>
    <property type="match status" value="1"/>
</dbReference>
<evidence type="ECO:0000259" key="4">
    <source>
        <dbReference type="Pfam" id="PF07993"/>
    </source>
</evidence>
<protein>
    <submittedName>
        <fullName evidence="5">Putative NRPS-like enzyme</fullName>
    </submittedName>
</protein>
<dbReference type="InterPro" id="IPR000873">
    <property type="entry name" value="AMP-dep_synth/lig_dom"/>
</dbReference>
<dbReference type="RefSeq" id="XP_025573323.1">
    <property type="nucleotide sequence ID" value="XM_025717955.1"/>
</dbReference>
<dbReference type="Gene3D" id="3.40.50.720">
    <property type="entry name" value="NAD(P)-binding Rossmann-like Domain"/>
    <property type="match status" value="1"/>
</dbReference>
<dbReference type="InterPro" id="IPR051414">
    <property type="entry name" value="Adenylate-forming_Reductase"/>
</dbReference>
<keyword evidence="6" id="KW-1185">Reference proteome</keyword>
<dbReference type="AlphaFoldDB" id="A0A395GU13"/>
<feature type="domain" description="AMP-dependent synthetase/ligase" evidence="3">
    <location>
        <begin position="125"/>
        <end position="398"/>
    </location>
</feature>
<feature type="domain" description="Thioester reductase (TE)" evidence="4">
    <location>
        <begin position="730"/>
        <end position="958"/>
    </location>
</feature>
<dbReference type="GeneID" id="37222820"/>
<accession>A0A395GU13</accession>
<reference evidence="5 6" key="1">
    <citation type="submission" date="2018-02" db="EMBL/GenBank/DDBJ databases">
        <title>The genomes of Aspergillus section Nigri reveals drivers in fungal speciation.</title>
        <authorList>
            <consortium name="DOE Joint Genome Institute"/>
            <person name="Vesth T.C."/>
            <person name="Nybo J."/>
            <person name="Theobald S."/>
            <person name="Brandl J."/>
            <person name="Frisvad J.C."/>
            <person name="Nielsen K.F."/>
            <person name="Lyhne E.K."/>
            <person name="Kogle M.E."/>
            <person name="Kuo A."/>
            <person name="Riley R."/>
            <person name="Clum A."/>
            <person name="Nolan M."/>
            <person name="Lipzen A."/>
            <person name="Salamov A."/>
            <person name="Henrissat B."/>
            <person name="Wiebenga A."/>
            <person name="De vries R.P."/>
            <person name="Grigoriev I.V."/>
            <person name="Mortensen U.H."/>
            <person name="Andersen M.R."/>
            <person name="Baker S.E."/>
        </authorList>
    </citation>
    <scope>NUCLEOTIDE SEQUENCE [LARGE SCALE GENOMIC DNA]</scope>
    <source>
        <strain evidence="5 6">CBS 121593</strain>
    </source>
</reference>
<dbReference type="PANTHER" id="PTHR43439:SF2">
    <property type="entry name" value="ENZYME, PUTATIVE (JCVI)-RELATED"/>
    <property type="match status" value="1"/>
</dbReference>
<evidence type="ECO:0000313" key="6">
    <source>
        <dbReference type="Proteomes" id="UP000249402"/>
    </source>
</evidence>
<dbReference type="OrthoDB" id="329835at2759"/>
<dbReference type="Pfam" id="PF23562">
    <property type="entry name" value="AMP-binding_C_3"/>
    <property type="match status" value="1"/>
</dbReference>
<evidence type="ECO:0000313" key="5">
    <source>
        <dbReference type="EMBL" id="RAK98995.1"/>
    </source>
</evidence>
<evidence type="ECO:0000256" key="2">
    <source>
        <dbReference type="ARBA" id="ARBA00022553"/>
    </source>
</evidence>